<evidence type="ECO:0008006" key="3">
    <source>
        <dbReference type="Google" id="ProtNLM"/>
    </source>
</evidence>
<protein>
    <recommendedName>
        <fullName evidence="3">F-box domain-containing protein</fullName>
    </recommendedName>
</protein>
<dbReference type="SUPFAM" id="SSF81383">
    <property type="entry name" value="F-box domain"/>
    <property type="match status" value="1"/>
</dbReference>
<proteinExistence type="predicted"/>
<gene>
    <name evidence="1" type="ORF">KFL_004620040</name>
</gene>
<organism evidence="1 2">
    <name type="scientific">Klebsormidium nitens</name>
    <name type="common">Green alga</name>
    <name type="synonym">Ulothrix nitens</name>
    <dbReference type="NCBI Taxonomy" id="105231"/>
    <lineage>
        <taxon>Eukaryota</taxon>
        <taxon>Viridiplantae</taxon>
        <taxon>Streptophyta</taxon>
        <taxon>Klebsormidiophyceae</taxon>
        <taxon>Klebsormidiales</taxon>
        <taxon>Klebsormidiaceae</taxon>
        <taxon>Klebsormidium</taxon>
    </lineage>
</organism>
<sequence length="313" mass="35604">MGLWSSPNYGGPFDAAQANALRMETLHEPVFNKILDLLPLRDMCSLECVSKTLQRWVVTRHGQLWQGWCERACPSILVSPAKKIFSAQYKSYKHLFFRLQRADELVEERGKEEGRRVAEFNPLGLGAQNPELDDYVVLVDVSLGDEGILFQSADGKTVRLDRMVADSSGGKRYRGDCTGVCKPEAEARLCNALQALVERTDGEELFCKLRLMHKAKPEFVVVMKRIAINDVSHQLLDPPKFNFVQHNFYLDMDWSDSRAGKPVKKGRDSKVKINDVLLRVKYFFAKGVDARKEKLSEAMSREYSFTIQFSSLS</sequence>
<reference evidence="1 2" key="1">
    <citation type="journal article" date="2014" name="Nat. Commun.">
        <title>Klebsormidium flaccidum genome reveals primary factors for plant terrestrial adaptation.</title>
        <authorList>
            <person name="Hori K."/>
            <person name="Maruyama F."/>
            <person name="Fujisawa T."/>
            <person name="Togashi T."/>
            <person name="Yamamoto N."/>
            <person name="Seo M."/>
            <person name="Sato S."/>
            <person name="Yamada T."/>
            <person name="Mori H."/>
            <person name="Tajima N."/>
            <person name="Moriyama T."/>
            <person name="Ikeuchi M."/>
            <person name="Watanabe M."/>
            <person name="Wada H."/>
            <person name="Kobayashi K."/>
            <person name="Saito M."/>
            <person name="Masuda T."/>
            <person name="Sasaki-Sekimoto Y."/>
            <person name="Mashiguchi K."/>
            <person name="Awai K."/>
            <person name="Shimojima M."/>
            <person name="Masuda S."/>
            <person name="Iwai M."/>
            <person name="Nobusawa T."/>
            <person name="Narise T."/>
            <person name="Kondo S."/>
            <person name="Saito H."/>
            <person name="Sato R."/>
            <person name="Murakawa M."/>
            <person name="Ihara Y."/>
            <person name="Oshima-Yamada Y."/>
            <person name="Ohtaka K."/>
            <person name="Satoh M."/>
            <person name="Sonobe K."/>
            <person name="Ishii M."/>
            <person name="Ohtani R."/>
            <person name="Kanamori-Sato M."/>
            <person name="Honoki R."/>
            <person name="Miyazaki D."/>
            <person name="Mochizuki H."/>
            <person name="Umetsu J."/>
            <person name="Higashi K."/>
            <person name="Shibata D."/>
            <person name="Kamiya Y."/>
            <person name="Sato N."/>
            <person name="Nakamura Y."/>
            <person name="Tabata S."/>
            <person name="Ida S."/>
            <person name="Kurokawa K."/>
            <person name="Ohta H."/>
        </authorList>
    </citation>
    <scope>NUCLEOTIDE SEQUENCE [LARGE SCALE GENOMIC DNA]</scope>
    <source>
        <strain evidence="1 2">NIES-2285</strain>
    </source>
</reference>
<dbReference type="Proteomes" id="UP000054558">
    <property type="component" value="Unassembled WGS sequence"/>
</dbReference>
<dbReference type="InterPro" id="IPR036047">
    <property type="entry name" value="F-box-like_dom_sf"/>
</dbReference>
<dbReference type="Gene3D" id="1.20.1280.50">
    <property type="match status" value="1"/>
</dbReference>
<evidence type="ECO:0000313" key="2">
    <source>
        <dbReference type="Proteomes" id="UP000054558"/>
    </source>
</evidence>
<accession>A0A1Y1IE03</accession>
<dbReference type="AlphaFoldDB" id="A0A1Y1IE03"/>
<dbReference type="EMBL" id="DF237411">
    <property type="protein sequence ID" value="GAQ88823.1"/>
    <property type="molecule type" value="Genomic_DNA"/>
</dbReference>
<name>A0A1Y1IE03_KLENI</name>
<keyword evidence="2" id="KW-1185">Reference proteome</keyword>
<evidence type="ECO:0000313" key="1">
    <source>
        <dbReference type="EMBL" id="GAQ88823.1"/>
    </source>
</evidence>